<dbReference type="InterPro" id="IPR027417">
    <property type="entry name" value="P-loop_NTPase"/>
</dbReference>
<dbReference type="PANTHER" id="PTHR42855:SF2">
    <property type="entry name" value="DRUG RESISTANCE ABC TRANSPORTER,ATP-BINDING PROTEIN"/>
    <property type="match status" value="1"/>
</dbReference>
<sequence>MITLRLDKVTFSYPSTPIFSDASCEIQQGCYGLIGPNGSGKTTLLKLILGELKPDAGVVLIDKRMNVAYMAQEVALDPEQPASEAVRQGAGRVLALEIQLAELEAKFAHPEYYADEKRLARLIEQHERALSAYHELGGSGLEGQVKALLTSIGFKDHELNLPVKNLSGGQRKLLGLARIILSRPDILLLDEPDNHLDIPSCELLEDALLDFNGTLLAISDDWYFLDRIANRIIELHGDGLSEYSGNYSDYEIQRLSPDAPN</sequence>
<dbReference type="SMART" id="SM00382">
    <property type="entry name" value="AAA"/>
    <property type="match status" value="1"/>
</dbReference>
<dbReference type="AlphaFoldDB" id="A0A1Y6K6U8"/>
<dbReference type="Gene3D" id="3.40.50.300">
    <property type="entry name" value="P-loop containing nucleotide triphosphate hydrolases"/>
    <property type="match status" value="1"/>
</dbReference>
<name>A0A1Y6K6U8_9CHLR</name>
<dbReference type="SUPFAM" id="SSF52540">
    <property type="entry name" value="P-loop containing nucleoside triphosphate hydrolases"/>
    <property type="match status" value="1"/>
</dbReference>
<dbReference type="KEGG" id="abat:CFX1CAM_2259"/>
<dbReference type="CDD" id="cd03221">
    <property type="entry name" value="ABCF_EF-3"/>
    <property type="match status" value="1"/>
</dbReference>
<gene>
    <name evidence="4" type="ORF">CFX1CAM_2259</name>
</gene>
<dbReference type="GO" id="GO:0016887">
    <property type="term" value="F:ATP hydrolysis activity"/>
    <property type="evidence" value="ECO:0007669"/>
    <property type="project" value="InterPro"/>
</dbReference>
<evidence type="ECO:0000313" key="4">
    <source>
        <dbReference type="EMBL" id="SMX55324.1"/>
    </source>
</evidence>
<evidence type="ECO:0000259" key="3">
    <source>
        <dbReference type="PROSITE" id="PS50893"/>
    </source>
</evidence>
<dbReference type="PROSITE" id="PS50893">
    <property type="entry name" value="ABC_TRANSPORTER_2"/>
    <property type="match status" value="1"/>
</dbReference>
<dbReference type="PROSITE" id="PS00211">
    <property type="entry name" value="ABC_TRANSPORTER_1"/>
    <property type="match status" value="1"/>
</dbReference>
<keyword evidence="2 4" id="KW-0067">ATP-binding</keyword>
<protein>
    <submittedName>
        <fullName evidence="4">ABC transporter, ATP-binding protein</fullName>
    </submittedName>
</protein>
<dbReference type="Proteomes" id="UP000195514">
    <property type="component" value="Chromosome I"/>
</dbReference>
<dbReference type="EMBL" id="LT859958">
    <property type="protein sequence ID" value="SMX55324.1"/>
    <property type="molecule type" value="Genomic_DNA"/>
</dbReference>
<proteinExistence type="predicted"/>
<evidence type="ECO:0000313" key="5">
    <source>
        <dbReference type="Proteomes" id="UP000195514"/>
    </source>
</evidence>
<dbReference type="InterPro" id="IPR017871">
    <property type="entry name" value="ABC_transporter-like_CS"/>
</dbReference>
<dbReference type="PANTHER" id="PTHR42855">
    <property type="entry name" value="ABC TRANSPORTER ATP-BINDING SUBUNIT"/>
    <property type="match status" value="1"/>
</dbReference>
<organism evidence="4 5">
    <name type="scientific">Candidatus Brevifilum fermentans</name>
    <dbReference type="NCBI Taxonomy" id="1986204"/>
    <lineage>
        <taxon>Bacteria</taxon>
        <taxon>Bacillati</taxon>
        <taxon>Chloroflexota</taxon>
        <taxon>Anaerolineae</taxon>
        <taxon>Anaerolineales</taxon>
        <taxon>Anaerolineaceae</taxon>
        <taxon>Candidatus Brevifilum</taxon>
    </lineage>
</organism>
<keyword evidence="5" id="KW-1185">Reference proteome</keyword>
<evidence type="ECO:0000256" key="2">
    <source>
        <dbReference type="ARBA" id="ARBA00022840"/>
    </source>
</evidence>
<keyword evidence="1" id="KW-0547">Nucleotide-binding</keyword>
<evidence type="ECO:0000256" key="1">
    <source>
        <dbReference type="ARBA" id="ARBA00022741"/>
    </source>
</evidence>
<feature type="domain" description="ABC transporter" evidence="3">
    <location>
        <begin position="4"/>
        <end position="255"/>
    </location>
</feature>
<accession>A0A1Y6K6U8</accession>
<dbReference type="Pfam" id="PF00005">
    <property type="entry name" value="ABC_tran"/>
    <property type="match status" value="1"/>
</dbReference>
<dbReference type="GO" id="GO:0005524">
    <property type="term" value="F:ATP binding"/>
    <property type="evidence" value="ECO:0007669"/>
    <property type="project" value="UniProtKB-KW"/>
</dbReference>
<reference evidence="5" key="1">
    <citation type="submission" date="2017-05" db="EMBL/GenBank/DDBJ databases">
        <authorList>
            <person name="Kirkegaard R."/>
            <person name="Mcilroy J S."/>
        </authorList>
    </citation>
    <scope>NUCLEOTIDE SEQUENCE [LARGE SCALE GENOMIC DNA]</scope>
</reference>
<dbReference type="InterPro" id="IPR003439">
    <property type="entry name" value="ABC_transporter-like_ATP-bd"/>
</dbReference>
<dbReference type="InterPro" id="IPR003593">
    <property type="entry name" value="AAA+_ATPase"/>
</dbReference>
<dbReference type="OrthoDB" id="9804035at2"/>
<dbReference type="RefSeq" id="WP_087863166.1">
    <property type="nucleotide sequence ID" value="NZ_LT859958.1"/>
</dbReference>
<dbReference type="InterPro" id="IPR051309">
    <property type="entry name" value="ABCF_ATPase"/>
</dbReference>
<dbReference type="FunFam" id="3.40.50.300:FF:000011">
    <property type="entry name" value="Putative ABC transporter ATP-binding component"/>
    <property type="match status" value="1"/>
</dbReference>